<reference evidence="1" key="1">
    <citation type="journal article" date="2021" name="New Phytol.">
        <title>Evolutionary innovations through gain and loss of genes in the ectomycorrhizal Boletales.</title>
        <authorList>
            <person name="Wu G."/>
            <person name="Miyauchi S."/>
            <person name="Morin E."/>
            <person name="Kuo A."/>
            <person name="Drula E."/>
            <person name="Varga T."/>
            <person name="Kohler A."/>
            <person name="Feng B."/>
            <person name="Cao Y."/>
            <person name="Lipzen A."/>
            <person name="Daum C."/>
            <person name="Hundley H."/>
            <person name="Pangilinan J."/>
            <person name="Johnson J."/>
            <person name="Barry K."/>
            <person name="LaButti K."/>
            <person name="Ng V."/>
            <person name="Ahrendt S."/>
            <person name="Min B."/>
            <person name="Choi I.G."/>
            <person name="Park H."/>
            <person name="Plett J.M."/>
            <person name="Magnuson J."/>
            <person name="Spatafora J.W."/>
            <person name="Nagy L.G."/>
            <person name="Henrissat B."/>
            <person name="Grigoriev I.V."/>
            <person name="Yang Z.L."/>
            <person name="Xu J."/>
            <person name="Martin F.M."/>
        </authorList>
    </citation>
    <scope>NUCLEOTIDE SEQUENCE</scope>
    <source>
        <strain evidence="1">ATCC 28755</strain>
    </source>
</reference>
<accession>A0ACB7ZZQ9</accession>
<dbReference type="EMBL" id="MU268017">
    <property type="protein sequence ID" value="KAH7906451.1"/>
    <property type="molecule type" value="Genomic_DNA"/>
</dbReference>
<proteinExistence type="predicted"/>
<dbReference type="Proteomes" id="UP000790377">
    <property type="component" value="Unassembled WGS sequence"/>
</dbReference>
<name>A0ACB7ZZQ9_9AGAM</name>
<comment type="caution">
    <text evidence="1">The sequence shown here is derived from an EMBL/GenBank/DDBJ whole genome shotgun (WGS) entry which is preliminary data.</text>
</comment>
<evidence type="ECO:0000313" key="1">
    <source>
        <dbReference type="EMBL" id="KAH7906451.1"/>
    </source>
</evidence>
<sequence length="370" mass="40171">MRERWNSTTRGIAEFCGINSGILIIMSSQLFFAGMNLSVKLLNSLDRPVPTLELIIIRMVITLCFCLLYMIVTKIPDPFLGPKGVRLLLVVRGISGFFGLFGMYYSLIYLSLADATVLTFLGPIVTAIAGYFILKETYSKNEFFAGVCSLFGVILIARPPFLFGHLANNQNDDSAVIIPSTKRLLAVGAAFVGVAGGTGTSISIRAIGKRAHPLHFMTFFSVWCVIVASILMVVLKIPVIYPSQWEWTALLFLVGIFGVIAQILMAMGLQRETAARSSMGGYIQVIFAGVFERVFFGTIPSPLSMIGAVIIMACAIVIVLTKKNGPTSSNGGVSLESEDSTLEQGLLQTRPSESESLMLEEISKDGQHAE</sequence>
<protein>
    <submittedName>
        <fullName evidence="1">Uncharacterized protein</fullName>
    </submittedName>
</protein>
<evidence type="ECO:0000313" key="2">
    <source>
        <dbReference type="Proteomes" id="UP000790377"/>
    </source>
</evidence>
<gene>
    <name evidence="1" type="ORF">BJ138DRAFT_1162599</name>
</gene>
<organism evidence="1 2">
    <name type="scientific">Hygrophoropsis aurantiaca</name>
    <dbReference type="NCBI Taxonomy" id="72124"/>
    <lineage>
        <taxon>Eukaryota</taxon>
        <taxon>Fungi</taxon>
        <taxon>Dikarya</taxon>
        <taxon>Basidiomycota</taxon>
        <taxon>Agaricomycotina</taxon>
        <taxon>Agaricomycetes</taxon>
        <taxon>Agaricomycetidae</taxon>
        <taxon>Boletales</taxon>
        <taxon>Coniophorineae</taxon>
        <taxon>Hygrophoropsidaceae</taxon>
        <taxon>Hygrophoropsis</taxon>
    </lineage>
</organism>
<keyword evidence="2" id="KW-1185">Reference proteome</keyword>